<dbReference type="NCBIfam" id="TIGR01552">
    <property type="entry name" value="phd_fam"/>
    <property type="match status" value="1"/>
</dbReference>
<dbReference type="SUPFAM" id="SSF143120">
    <property type="entry name" value="YefM-like"/>
    <property type="match status" value="1"/>
</dbReference>
<dbReference type="Proteomes" id="UP000077763">
    <property type="component" value="Unassembled WGS sequence"/>
</dbReference>
<comment type="function">
    <text evidence="2">Antitoxin component of a type II toxin-antitoxin (TA) system.</text>
</comment>
<evidence type="ECO:0000256" key="1">
    <source>
        <dbReference type="ARBA" id="ARBA00009981"/>
    </source>
</evidence>
<dbReference type="OrthoDB" id="5405563at2"/>
<gene>
    <name evidence="4" type="ORF">A1332_11775</name>
    <name evidence="3" type="ORF">A1353_19630</name>
</gene>
<dbReference type="EMBL" id="LUUG01000059">
    <property type="protein sequence ID" value="OAI06290.1"/>
    <property type="molecule type" value="Genomic_DNA"/>
</dbReference>
<evidence type="ECO:0000313" key="5">
    <source>
        <dbReference type="Proteomes" id="UP000077763"/>
    </source>
</evidence>
<name>A0A177MMZ2_METMH</name>
<evidence type="ECO:0000313" key="3">
    <source>
        <dbReference type="EMBL" id="OAI00154.1"/>
    </source>
</evidence>
<dbReference type="Gene3D" id="3.40.1620.10">
    <property type="entry name" value="YefM-like domain"/>
    <property type="match status" value="1"/>
</dbReference>
<organism evidence="4 6">
    <name type="scientific">Methylomonas methanica</name>
    <dbReference type="NCBI Taxonomy" id="421"/>
    <lineage>
        <taxon>Bacteria</taxon>
        <taxon>Pseudomonadati</taxon>
        <taxon>Pseudomonadota</taxon>
        <taxon>Gammaproteobacteria</taxon>
        <taxon>Methylococcales</taxon>
        <taxon>Methylococcaceae</taxon>
        <taxon>Methylomonas</taxon>
    </lineage>
</organism>
<comment type="caution">
    <text evidence="4">The sequence shown here is derived from an EMBL/GenBank/DDBJ whole genome shotgun (WGS) entry which is preliminary data.</text>
</comment>
<dbReference type="InterPro" id="IPR036165">
    <property type="entry name" value="YefM-like_sf"/>
</dbReference>
<accession>A0A177MMZ2</accession>
<dbReference type="Proteomes" id="UP000078090">
    <property type="component" value="Unassembled WGS sequence"/>
</dbReference>
<dbReference type="AlphaFoldDB" id="A0A177MMZ2"/>
<evidence type="ECO:0000313" key="4">
    <source>
        <dbReference type="EMBL" id="OAI06290.1"/>
    </source>
</evidence>
<protein>
    <recommendedName>
        <fullName evidence="2">Antitoxin</fullName>
    </recommendedName>
</protein>
<proteinExistence type="inferred from homology"/>
<dbReference type="InterPro" id="IPR006442">
    <property type="entry name" value="Antitoxin_Phd/YefM"/>
</dbReference>
<comment type="similarity">
    <text evidence="1 2">Belongs to the phD/YefM antitoxin family.</text>
</comment>
<evidence type="ECO:0000313" key="6">
    <source>
        <dbReference type="Proteomes" id="UP000078090"/>
    </source>
</evidence>
<reference evidence="5 6" key="1">
    <citation type="submission" date="2016-03" db="EMBL/GenBank/DDBJ databases">
        <authorList>
            <person name="Ploux O."/>
        </authorList>
    </citation>
    <scope>NUCLEOTIDE SEQUENCE [LARGE SCALE GENOMIC DNA]</scope>
    <source>
        <strain evidence="4 6">R-45363</strain>
        <strain evidence="3 5">R-45371</strain>
    </source>
</reference>
<dbReference type="EMBL" id="LUUH01000078">
    <property type="protein sequence ID" value="OAI00154.1"/>
    <property type="molecule type" value="Genomic_DNA"/>
</dbReference>
<evidence type="ECO:0000256" key="2">
    <source>
        <dbReference type="RuleBase" id="RU362080"/>
    </source>
</evidence>
<dbReference type="RefSeq" id="WP_064008050.1">
    <property type="nucleotide sequence ID" value="NZ_LUUG01000059.1"/>
</dbReference>
<sequence>MSIAAADIVPFSEARTQLSALVTEVQTGKEKIITKNGEGVAALIGAERLDHYHRLERAHIHLLLLHEIERGLADVEAGRHQDARAALKQIKQSRTKSASV</sequence>
<dbReference type="Pfam" id="PF02604">
    <property type="entry name" value="PhdYeFM_antitox"/>
    <property type="match status" value="1"/>
</dbReference>